<dbReference type="EMBL" id="KD107861">
    <property type="protein sequence ID" value="EMS60528.1"/>
    <property type="molecule type" value="Genomic_DNA"/>
</dbReference>
<feature type="region of interest" description="Disordered" evidence="1">
    <location>
        <begin position="517"/>
        <end position="545"/>
    </location>
</feature>
<evidence type="ECO:0000313" key="2">
    <source>
        <dbReference type="EMBL" id="EMS60528.1"/>
    </source>
</evidence>
<dbReference type="OMA" id="SKMEFFH"/>
<dbReference type="Pfam" id="PF07893">
    <property type="entry name" value="DUF1668"/>
    <property type="match status" value="1"/>
</dbReference>
<dbReference type="PANTHER" id="PTHR33085">
    <property type="entry name" value="OS12G0113100 PROTEIN-RELATED"/>
    <property type="match status" value="1"/>
</dbReference>
<dbReference type="eggNOG" id="ENOG502R3Z5">
    <property type="taxonomic scope" value="Eukaryota"/>
</dbReference>
<gene>
    <name evidence="2" type="ORF">TRIUR3_29466</name>
</gene>
<name>M7ZBH4_TRIUA</name>
<accession>M7ZBH4</accession>
<proteinExistence type="predicted"/>
<sequence>MGLNLKKLQCILNMKQPMNNDCFNTVMCILACDEGVLFTDPPIHYMDLRCCSMMLESTRGQKFCEKETIQTLATLFDSWPGIDNDISSCNMIYLSYASIGRYILYVIDKEECVWLFSFSFYDLVGRNVSGYLVFHFMIWWDGKELVKPVCALKRVYSLRRLDLSKMEFFHQSAEETAAHAKVVPRLTPAKAWAPNRRRSFKAALAAAEAAAPKIKSPKSQVTMRPPVVSSSLPTNHVIHFFPTASENKVILGDRANNLLRFDAGEHRRCIDSMPNLHQHKDSPLAIAVHPSALHLHDGEDAGDLYIIDQVLHPDTAESRPQFEALLWRGRRPSAACRRSWHCDILPLPPWIIHHKHALVYGHALVGGDTICFSISGAEGTGTYCFHTATREWSKAGDWIMPFNGKAEYVPELGLWFGLSRRLPIAVDLSGVVRGEEPPPEKLRIWEDDDLPEEWQPNELWDSKIISLGSGRFLFADFFSDMKFDKDSSEMVPGQQFALFTGMEVVYGNGNGNGANKDSFNYNSGNNGTGKDDGTNANNGSKGKGTIRGLRMIKHKSKRYMFKKQLSIEAVL</sequence>
<dbReference type="InterPro" id="IPR012871">
    <property type="entry name" value="DUF1668_ORYSA"/>
</dbReference>
<dbReference type="PANTHER" id="PTHR33085:SF51">
    <property type="entry name" value="DUF1618 DOMAIN-CONTAINING PROTEIN"/>
    <property type="match status" value="1"/>
</dbReference>
<organism evidence="2">
    <name type="scientific">Triticum urartu</name>
    <name type="common">Red wild einkorn</name>
    <name type="synonym">Crithodium urartu</name>
    <dbReference type="NCBI Taxonomy" id="4572"/>
    <lineage>
        <taxon>Eukaryota</taxon>
        <taxon>Viridiplantae</taxon>
        <taxon>Streptophyta</taxon>
        <taxon>Embryophyta</taxon>
        <taxon>Tracheophyta</taxon>
        <taxon>Spermatophyta</taxon>
        <taxon>Magnoliopsida</taxon>
        <taxon>Liliopsida</taxon>
        <taxon>Poales</taxon>
        <taxon>Poaceae</taxon>
        <taxon>BOP clade</taxon>
        <taxon>Pooideae</taxon>
        <taxon>Triticodae</taxon>
        <taxon>Triticeae</taxon>
        <taxon>Triticinae</taxon>
        <taxon>Triticum</taxon>
    </lineage>
</organism>
<reference evidence="2" key="1">
    <citation type="journal article" date="2013" name="Nature">
        <title>Draft genome of the wheat A-genome progenitor Triticum urartu.</title>
        <authorList>
            <person name="Ling H.Q."/>
            <person name="Zhao S."/>
            <person name="Liu D."/>
            <person name="Wang J."/>
            <person name="Sun H."/>
            <person name="Zhang C."/>
            <person name="Fan H."/>
            <person name="Li D."/>
            <person name="Dong L."/>
            <person name="Tao Y."/>
            <person name="Gao C."/>
            <person name="Wu H."/>
            <person name="Li Y."/>
            <person name="Cui Y."/>
            <person name="Guo X."/>
            <person name="Zheng S."/>
            <person name="Wang B."/>
            <person name="Yu K."/>
            <person name="Liang Q."/>
            <person name="Yang W."/>
            <person name="Lou X."/>
            <person name="Chen J."/>
            <person name="Feng M."/>
            <person name="Jian J."/>
            <person name="Zhang X."/>
            <person name="Luo G."/>
            <person name="Jiang Y."/>
            <person name="Liu J."/>
            <person name="Wang Z."/>
            <person name="Sha Y."/>
            <person name="Zhang B."/>
            <person name="Wu H."/>
            <person name="Tang D."/>
            <person name="Shen Q."/>
            <person name="Xue P."/>
            <person name="Zou S."/>
            <person name="Wang X."/>
            <person name="Liu X."/>
            <person name="Wang F."/>
            <person name="Yang Y."/>
            <person name="An X."/>
            <person name="Dong Z."/>
            <person name="Zhang K."/>
            <person name="Zhang X."/>
            <person name="Luo M.C."/>
            <person name="Dvorak J."/>
            <person name="Tong Y."/>
            <person name="Wang J."/>
            <person name="Yang H."/>
            <person name="Li Z."/>
            <person name="Wang D."/>
            <person name="Zhang A."/>
            <person name="Wang J."/>
        </authorList>
    </citation>
    <scope>NUCLEOTIDE SEQUENCE</scope>
</reference>
<dbReference type="AlphaFoldDB" id="M7ZBH4"/>
<protein>
    <submittedName>
        <fullName evidence="2">Uncharacterized protein</fullName>
    </submittedName>
</protein>
<evidence type="ECO:0000256" key="1">
    <source>
        <dbReference type="SAM" id="MobiDB-lite"/>
    </source>
</evidence>